<dbReference type="Gene3D" id="1.10.287.70">
    <property type="match status" value="1"/>
</dbReference>
<feature type="region of interest" description="Disordered" evidence="12">
    <location>
        <begin position="83"/>
        <end position="103"/>
    </location>
</feature>
<keyword evidence="8 11" id="KW-0406">Ion transport</keyword>
<keyword evidence="2 11" id="KW-0813">Transport</keyword>
<feature type="region of interest" description="Disordered" evidence="12">
    <location>
        <begin position="678"/>
        <end position="753"/>
    </location>
</feature>
<evidence type="ECO:0000256" key="11">
    <source>
        <dbReference type="RuleBase" id="RU003822"/>
    </source>
</evidence>
<feature type="transmembrane region" description="Helical" evidence="13">
    <location>
        <begin position="206"/>
        <end position="226"/>
    </location>
</feature>
<dbReference type="Proteomes" id="UP001314263">
    <property type="component" value="Unassembled WGS sequence"/>
</dbReference>
<dbReference type="AlphaFoldDB" id="A0AAV1IFH6"/>
<dbReference type="InterPro" id="IPR040445">
    <property type="entry name" value="Kir_TM"/>
</dbReference>
<proteinExistence type="inferred from homology"/>
<dbReference type="PANTHER" id="PTHR11767:SF102">
    <property type="entry name" value="INWARDLY RECTIFYING POTASSIUM CHANNEL 1, ISOFORM F"/>
    <property type="match status" value="1"/>
</dbReference>
<accession>A0AAV1IFH6</accession>
<keyword evidence="5 11" id="KW-0851">Voltage-gated channel</keyword>
<feature type="domain" description="Potassium channel inwardly rectifying transmembrane" evidence="14">
    <location>
        <begin position="195"/>
        <end position="307"/>
    </location>
</feature>
<evidence type="ECO:0000259" key="14">
    <source>
        <dbReference type="Pfam" id="PF01007"/>
    </source>
</evidence>
<dbReference type="PANTHER" id="PTHR11767">
    <property type="entry name" value="INWARD RECTIFIER POTASSIUM CHANNEL"/>
    <property type="match status" value="1"/>
</dbReference>
<dbReference type="GO" id="GO:0005242">
    <property type="term" value="F:inward rectifier potassium channel activity"/>
    <property type="evidence" value="ECO:0007669"/>
    <property type="project" value="InterPro"/>
</dbReference>
<evidence type="ECO:0000256" key="6">
    <source>
        <dbReference type="ARBA" id="ARBA00022958"/>
    </source>
</evidence>
<dbReference type="InterPro" id="IPR014756">
    <property type="entry name" value="Ig_E-set"/>
</dbReference>
<evidence type="ECO:0000256" key="13">
    <source>
        <dbReference type="SAM" id="Phobius"/>
    </source>
</evidence>
<dbReference type="GO" id="GO:0034765">
    <property type="term" value="P:regulation of monoatomic ion transmembrane transport"/>
    <property type="evidence" value="ECO:0007669"/>
    <property type="project" value="TreeGrafter"/>
</dbReference>
<evidence type="ECO:0000256" key="12">
    <source>
        <dbReference type="SAM" id="MobiDB-lite"/>
    </source>
</evidence>
<keyword evidence="10 11" id="KW-0407">Ion channel</keyword>
<keyword evidence="3 11" id="KW-0633">Potassium transport</keyword>
<evidence type="ECO:0000256" key="10">
    <source>
        <dbReference type="ARBA" id="ARBA00023303"/>
    </source>
</evidence>
<evidence type="ECO:0000259" key="15">
    <source>
        <dbReference type="Pfam" id="PF17655"/>
    </source>
</evidence>
<evidence type="ECO:0000256" key="8">
    <source>
        <dbReference type="ARBA" id="ARBA00023065"/>
    </source>
</evidence>
<name>A0AAV1IFH6_9CHLO</name>
<reference evidence="16 17" key="1">
    <citation type="submission" date="2023-10" db="EMBL/GenBank/DDBJ databases">
        <authorList>
            <person name="Maclean D."/>
            <person name="Macfadyen A."/>
        </authorList>
    </citation>
    <scope>NUCLEOTIDE SEQUENCE [LARGE SCALE GENOMIC DNA]</scope>
</reference>
<sequence>MSLSKWLQHDHGQHNRSHLSPLLQLESQDEDRDDSTTTITSARSASGLRRSSMLENTFELEDPDIGVPDAQLERLVIERNVSAERLDAGQPGGAPGPDEREDAQLTVSGPQLLEKPVPASANPMARLHESVSTPSSSVLTPNSSLMRHPDRGAGFYHSKRERFGRASLVETGRHAGRSRVAYYGLGGHALGYHAWKRDFFTSGLNLRLPVAICGMIAIYIFSYFFWGFVWLLVYWHDKSCVAGFEKRYHGIVSAFMFATETQQTIGYGGRRPRDCWLSAWLVALEVIYGQLLDAVTLGIIFARIAHPKNRARTVFISDCAVIARRDGALKFMFRVADVRQTQVVSPRVRAFLYTWGGGRTTAEGEHIPFRMDPIALQHAEHVSLVLPLTLEHEIDERSPLYGHTYDSLTALDAEVVVLFEGVTETGALFSGKRSYLPTEIHWGYTFAEITHQSSSAGRFHAVDLSRFHEVEPQKNLHVMAPPQVISQQLLRRNHALIPFPALSEKTLVLAEFAVVGTADTPDNQLSLMARIGDVYPDNMVQVSVRMYLYRWIDHAEDDPGNSHFQVHMLDITPSKLCLRLPMVVRHRITQDSPLASWRSGPAGVGGDASSEIVIVVDALKYDNSTAVLAKRIYPVHSHVKYGYRYAPLVSRQHGKAPRVAWTAFHNVQLAPPGLPHVRSSRGFSVERSQSEGLAPLHGAPQGGIDGHPQGQRKEQPAQRAPPPAASRMGGGARGASPRRAPGPFAGLFKVDEP</sequence>
<evidence type="ECO:0000313" key="17">
    <source>
        <dbReference type="Proteomes" id="UP001314263"/>
    </source>
</evidence>
<dbReference type="Pfam" id="PF17655">
    <property type="entry name" value="IRK_C"/>
    <property type="match status" value="2"/>
</dbReference>
<dbReference type="EMBL" id="CAUYUE010000011">
    <property type="protein sequence ID" value="CAK0784715.1"/>
    <property type="molecule type" value="Genomic_DNA"/>
</dbReference>
<evidence type="ECO:0000256" key="5">
    <source>
        <dbReference type="ARBA" id="ARBA00022882"/>
    </source>
</evidence>
<dbReference type="GO" id="GO:0034702">
    <property type="term" value="C:monoatomic ion channel complex"/>
    <property type="evidence" value="ECO:0007669"/>
    <property type="project" value="UniProtKB-KW"/>
</dbReference>
<evidence type="ECO:0000256" key="1">
    <source>
        <dbReference type="ARBA" id="ARBA00004141"/>
    </source>
</evidence>
<dbReference type="PRINTS" id="PR01320">
    <property type="entry name" value="KIRCHANNEL"/>
</dbReference>
<dbReference type="InterPro" id="IPR041647">
    <property type="entry name" value="IRK_C"/>
</dbReference>
<feature type="domain" description="Inward rectifier potassium channel C-terminal" evidence="15">
    <location>
        <begin position="316"/>
        <end position="472"/>
    </location>
</feature>
<dbReference type="InterPro" id="IPR016449">
    <property type="entry name" value="K_chnl_inward-rec_Kir"/>
</dbReference>
<comment type="caution">
    <text evidence="16">The sequence shown here is derived from an EMBL/GenBank/DDBJ whole genome shotgun (WGS) entry which is preliminary data.</text>
</comment>
<feature type="domain" description="Inward rectifier potassium channel C-terminal" evidence="15">
    <location>
        <begin position="520"/>
        <end position="669"/>
    </location>
</feature>
<keyword evidence="9 13" id="KW-0472">Membrane</keyword>
<keyword evidence="4 11" id="KW-0812">Transmembrane</keyword>
<keyword evidence="7 13" id="KW-1133">Transmembrane helix</keyword>
<protein>
    <submittedName>
        <fullName evidence="16">Uncharacterized protein</fullName>
    </submittedName>
</protein>
<dbReference type="GO" id="GO:0005886">
    <property type="term" value="C:plasma membrane"/>
    <property type="evidence" value="ECO:0007669"/>
    <property type="project" value="TreeGrafter"/>
</dbReference>
<keyword evidence="17" id="KW-1185">Reference proteome</keyword>
<keyword evidence="6 11" id="KW-0630">Potassium</keyword>
<dbReference type="Pfam" id="PF01007">
    <property type="entry name" value="IRK"/>
    <property type="match status" value="1"/>
</dbReference>
<dbReference type="GO" id="GO:1990573">
    <property type="term" value="P:potassium ion import across plasma membrane"/>
    <property type="evidence" value="ECO:0007669"/>
    <property type="project" value="TreeGrafter"/>
</dbReference>
<evidence type="ECO:0000256" key="3">
    <source>
        <dbReference type="ARBA" id="ARBA00022538"/>
    </source>
</evidence>
<feature type="compositionally biased region" description="Low complexity" evidence="12">
    <location>
        <begin position="734"/>
        <end position="746"/>
    </location>
</feature>
<gene>
    <name evidence="16" type="ORF">CVIRNUC_007919</name>
</gene>
<evidence type="ECO:0000256" key="2">
    <source>
        <dbReference type="ARBA" id="ARBA00022448"/>
    </source>
</evidence>
<dbReference type="Gene3D" id="2.60.40.1400">
    <property type="entry name" value="G protein-activated inward rectifier potassium channel 1"/>
    <property type="match status" value="2"/>
</dbReference>
<comment type="similarity">
    <text evidence="11">Belongs to the inward rectifier-type potassium channel (TC 1.A.2.1) family.</text>
</comment>
<feature type="transmembrane region" description="Helical" evidence="13">
    <location>
        <begin position="277"/>
        <end position="302"/>
    </location>
</feature>
<comment type="subcellular location">
    <subcellularLocation>
        <location evidence="1 11">Membrane</location>
        <topology evidence="1 11">Multi-pass membrane protein</topology>
    </subcellularLocation>
</comment>
<evidence type="ECO:0000313" key="16">
    <source>
        <dbReference type="EMBL" id="CAK0784715.1"/>
    </source>
</evidence>
<dbReference type="InterPro" id="IPR013518">
    <property type="entry name" value="K_chnl_inward-rec_Kir_cyto"/>
</dbReference>
<dbReference type="SUPFAM" id="SSF81296">
    <property type="entry name" value="E set domains"/>
    <property type="match status" value="2"/>
</dbReference>
<evidence type="ECO:0000256" key="4">
    <source>
        <dbReference type="ARBA" id="ARBA00022692"/>
    </source>
</evidence>
<evidence type="ECO:0000256" key="9">
    <source>
        <dbReference type="ARBA" id="ARBA00023136"/>
    </source>
</evidence>
<evidence type="ECO:0000256" key="7">
    <source>
        <dbReference type="ARBA" id="ARBA00022989"/>
    </source>
</evidence>
<feature type="compositionally biased region" description="Low complexity" evidence="12">
    <location>
        <begin position="36"/>
        <end position="48"/>
    </location>
</feature>
<organism evidence="16 17">
    <name type="scientific">Coccomyxa viridis</name>
    <dbReference type="NCBI Taxonomy" id="1274662"/>
    <lineage>
        <taxon>Eukaryota</taxon>
        <taxon>Viridiplantae</taxon>
        <taxon>Chlorophyta</taxon>
        <taxon>core chlorophytes</taxon>
        <taxon>Trebouxiophyceae</taxon>
        <taxon>Trebouxiophyceae incertae sedis</taxon>
        <taxon>Coccomyxaceae</taxon>
        <taxon>Coccomyxa</taxon>
    </lineage>
</organism>
<dbReference type="SUPFAM" id="SSF81324">
    <property type="entry name" value="Voltage-gated potassium channels"/>
    <property type="match status" value="1"/>
</dbReference>
<feature type="region of interest" description="Disordered" evidence="12">
    <location>
        <begin position="1"/>
        <end position="48"/>
    </location>
</feature>